<feature type="transmembrane region" description="Helical" evidence="6">
    <location>
        <begin position="6"/>
        <end position="24"/>
    </location>
</feature>
<dbReference type="InterPro" id="IPR002035">
    <property type="entry name" value="VWF_A"/>
</dbReference>
<sequence length="612" mass="67427">MMWGQPWAAWLLIPVLLGLGLELWRRRSIATRFPHISRVWAGKQELDFRQRRLTQPVRWGLWLGLGLMVAALAKPRLGSRNQTVFDPASDVVVAMDLSRSMLATDVRPSRLEHARLLGVGMLDRLVGVRVALVPFAGTAFVQLPLSLDYQILIETLDTLEPDNFPRGGTDFSAMLREGMDALGEGESRNGRYLIVISDGETSDAQWREVLPQLVERGIQIIAVGVGTTTGAVIPAADGGVIVDASGAEVFSRYSPTVLEALAEATGGRYLTANTYVALADVLAELSSHAPMRAPLDDATPVMIERYQWCLLPGVLLLLLSYWREVPYRPHHRRVELAEPESDRRVGHGGMRGAVTTLTVLAALGLALPRVSALDGDENRIGPNKRPSSPVDGQSILLTNRIVEILNKREPIGIDYAGFVIDSMGYIETKLRIREKPPLVVISDAMAAVETGRTVDAEAADWDRYAGLLERLRVLTLAPAKVYAAESVENLSLEALLELAEAEQDKKRRGDRTNEEDDGMEIPDDVRDRPSRKVEASAFGNLMTDELPAAEEETPARRRRPLRFFGQPGEGTETDLALPLHRLGQIKSADSPARLYQLMESEDLPPPSTGDDW</sequence>
<dbReference type="KEGG" id="slom:PXH66_03945"/>
<evidence type="ECO:0000256" key="2">
    <source>
        <dbReference type="ARBA" id="ARBA00022692"/>
    </source>
</evidence>
<dbReference type="EMBL" id="CP119075">
    <property type="protein sequence ID" value="WED66001.1"/>
    <property type="molecule type" value="Genomic_DNA"/>
</dbReference>
<reference evidence="8" key="1">
    <citation type="submission" date="2023-03" db="EMBL/GenBank/DDBJ databases">
        <title>Lomoglobus Profundus gen. nov., sp. nov., a novel member of the phylum Verrucomicrobia, isolated from deep-marine sediment of South China Sea.</title>
        <authorList>
            <person name="Ahmad T."/>
            <person name="Ishaq S.E."/>
            <person name="Wang F."/>
        </authorList>
    </citation>
    <scope>NUCLEOTIDE SEQUENCE</scope>
    <source>
        <strain evidence="8">LMO-M01</strain>
    </source>
</reference>
<keyword evidence="4 6" id="KW-0472">Membrane</keyword>
<keyword evidence="2 6" id="KW-0812">Transmembrane</keyword>
<evidence type="ECO:0000256" key="6">
    <source>
        <dbReference type="SAM" id="Phobius"/>
    </source>
</evidence>
<evidence type="ECO:0000313" key="8">
    <source>
        <dbReference type="EMBL" id="WED66001.1"/>
    </source>
</evidence>
<dbReference type="RefSeq" id="WP_330931191.1">
    <property type="nucleotide sequence ID" value="NZ_CP119075.1"/>
</dbReference>
<evidence type="ECO:0000256" key="1">
    <source>
        <dbReference type="ARBA" id="ARBA00022475"/>
    </source>
</evidence>
<dbReference type="Gene3D" id="3.40.50.410">
    <property type="entry name" value="von Willebrand factor, type A domain"/>
    <property type="match status" value="1"/>
</dbReference>
<evidence type="ECO:0000259" key="7">
    <source>
        <dbReference type="PROSITE" id="PS50234"/>
    </source>
</evidence>
<dbReference type="PANTHER" id="PTHR22550:SF5">
    <property type="entry name" value="LEUCINE ZIPPER PROTEIN 4"/>
    <property type="match status" value="1"/>
</dbReference>
<evidence type="ECO:0000256" key="5">
    <source>
        <dbReference type="SAM" id="MobiDB-lite"/>
    </source>
</evidence>
<organism evidence="8 9">
    <name type="scientific">Synoicihabitans lomoniglobus</name>
    <dbReference type="NCBI Taxonomy" id="2909285"/>
    <lineage>
        <taxon>Bacteria</taxon>
        <taxon>Pseudomonadati</taxon>
        <taxon>Verrucomicrobiota</taxon>
        <taxon>Opitutia</taxon>
        <taxon>Opitutales</taxon>
        <taxon>Opitutaceae</taxon>
        <taxon>Synoicihabitans</taxon>
    </lineage>
</organism>
<protein>
    <submittedName>
        <fullName evidence="8">VWA domain-containing protein</fullName>
    </submittedName>
</protein>
<gene>
    <name evidence="8" type="ORF">PXH66_03945</name>
</gene>
<keyword evidence="3 6" id="KW-1133">Transmembrane helix</keyword>
<evidence type="ECO:0000256" key="3">
    <source>
        <dbReference type="ARBA" id="ARBA00022989"/>
    </source>
</evidence>
<feature type="domain" description="VWFA" evidence="7">
    <location>
        <begin position="90"/>
        <end position="285"/>
    </location>
</feature>
<dbReference type="PROSITE" id="PS50234">
    <property type="entry name" value="VWFA"/>
    <property type="match status" value="1"/>
</dbReference>
<dbReference type="AlphaFoldDB" id="A0AAF0I6B4"/>
<keyword evidence="1" id="KW-1003">Cell membrane</keyword>
<proteinExistence type="predicted"/>
<dbReference type="SMART" id="SM00327">
    <property type="entry name" value="VWA"/>
    <property type="match status" value="1"/>
</dbReference>
<evidence type="ECO:0000313" key="9">
    <source>
        <dbReference type="Proteomes" id="UP001218638"/>
    </source>
</evidence>
<evidence type="ECO:0000256" key="4">
    <source>
        <dbReference type="ARBA" id="ARBA00023136"/>
    </source>
</evidence>
<feature type="compositionally biased region" description="Basic and acidic residues" evidence="5">
    <location>
        <begin position="502"/>
        <end position="512"/>
    </location>
</feature>
<accession>A0AAF0I6B4</accession>
<feature type="compositionally biased region" description="Basic and acidic residues" evidence="5">
    <location>
        <begin position="523"/>
        <end position="534"/>
    </location>
</feature>
<dbReference type="PANTHER" id="PTHR22550">
    <property type="entry name" value="SPORE GERMINATION PROTEIN"/>
    <property type="match status" value="1"/>
</dbReference>
<dbReference type="InterPro" id="IPR036465">
    <property type="entry name" value="vWFA_dom_sf"/>
</dbReference>
<name>A0AAF0I6B4_9BACT</name>
<keyword evidence="9" id="KW-1185">Reference proteome</keyword>
<dbReference type="Proteomes" id="UP001218638">
    <property type="component" value="Chromosome"/>
</dbReference>
<dbReference type="InterPro" id="IPR050768">
    <property type="entry name" value="UPF0353/GerABKA_families"/>
</dbReference>
<dbReference type="SUPFAM" id="SSF53300">
    <property type="entry name" value="vWA-like"/>
    <property type="match status" value="1"/>
</dbReference>
<feature type="region of interest" description="Disordered" evidence="5">
    <location>
        <begin position="502"/>
        <end position="577"/>
    </location>
</feature>
<dbReference type="Pfam" id="PF13519">
    <property type="entry name" value="VWA_2"/>
    <property type="match status" value="1"/>
</dbReference>
<feature type="compositionally biased region" description="Acidic residues" evidence="5">
    <location>
        <begin position="513"/>
        <end position="522"/>
    </location>
</feature>